<organism evidence="1">
    <name type="scientific">Oikopleura dioica</name>
    <name type="common">Tunicate</name>
    <dbReference type="NCBI Taxonomy" id="34765"/>
    <lineage>
        <taxon>Eukaryota</taxon>
        <taxon>Metazoa</taxon>
        <taxon>Chordata</taxon>
        <taxon>Tunicata</taxon>
        <taxon>Appendicularia</taxon>
        <taxon>Copelata</taxon>
        <taxon>Oikopleuridae</taxon>
        <taxon>Oikopleura</taxon>
    </lineage>
</organism>
<name>E4X7W3_OIKDI</name>
<accession>E4X7W3</accession>
<gene>
    <name evidence="1" type="ORF">GSOID_T00003653001</name>
</gene>
<reference evidence="1" key="1">
    <citation type="journal article" date="2010" name="Science">
        <title>Plasticity of animal genome architecture unmasked by rapid evolution of a pelagic tunicate.</title>
        <authorList>
            <person name="Denoeud F."/>
            <person name="Henriet S."/>
            <person name="Mungpakdee S."/>
            <person name="Aury J.M."/>
            <person name="Da Silva C."/>
            <person name="Brinkmann H."/>
            <person name="Mikhaleva J."/>
            <person name="Olsen L.C."/>
            <person name="Jubin C."/>
            <person name="Canestro C."/>
            <person name="Bouquet J.M."/>
            <person name="Danks G."/>
            <person name="Poulain J."/>
            <person name="Campsteijn C."/>
            <person name="Adamski M."/>
            <person name="Cross I."/>
            <person name="Yadetie F."/>
            <person name="Muffato M."/>
            <person name="Louis A."/>
            <person name="Butcher S."/>
            <person name="Tsagkogeorga G."/>
            <person name="Konrad A."/>
            <person name="Singh S."/>
            <person name="Jensen M.F."/>
            <person name="Cong E.H."/>
            <person name="Eikeseth-Otteraa H."/>
            <person name="Noel B."/>
            <person name="Anthouard V."/>
            <person name="Porcel B.M."/>
            <person name="Kachouri-Lafond R."/>
            <person name="Nishino A."/>
            <person name="Ugolini M."/>
            <person name="Chourrout P."/>
            <person name="Nishida H."/>
            <person name="Aasland R."/>
            <person name="Huzurbazar S."/>
            <person name="Westhof E."/>
            <person name="Delsuc F."/>
            <person name="Lehrach H."/>
            <person name="Reinhardt R."/>
            <person name="Weissenbach J."/>
            <person name="Roy S.W."/>
            <person name="Artiguenave F."/>
            <person name="Postlethwait J.H."/>
            <person name="Manak J.R."/>
            <person name="Thompson E.M."/>
            <person name="Jaillon O."/>
            <person name="Du Pasquier L."/>
            <person name="Boudinot P."/>
            <person name="Liberles D.A."/>
            <person name="Volff J.N."/>
            <person name="Philippe H."/>
            <person name="Lenhard B."/>
            <person name="Roest Crollius H."/>
            <person name="Wincker P."/>
            <person name="Chourrout D."/>
        </authorList>
    </citation>
    <scope>NUCLEOTIDE SEQUENCE [LARGE SCALE GENOMIC DNA]</scope>
</reference>
<dbReference type="Proteomes" id="UP000001307">
    <property type="component" value="Unassembled WGS sequence"/>
</dbReference>
<protein>
    <recommendedName>
        <fullName evidence="3">C-type lectin domain-containing protein</fullName>
    </recommendedName>
</protein>
<dbReference type="InterPro" id="IPR016186">
    <property type="entry name" value="C-type_lectin-like/link_sf"/>
</dbReference>
<dbReference type="AlphaFoldDB" id="E4X7W3"/>
<evidence type="ECO:0000313" key="2">
    <source>
        <dbReference type="Proteomes" id="UP000001307"/>
    </source>
</evidence>
<dbReference type="EMBL" id="FN653028">
    <property type="protein sequence ID" value="CBY18786.1"/>
    <property type="molecule type" value="Genomic_DNA"/>
</dbReference>
<dbReference type="OrthoDB" id="7357196at2759"/>
<dbReference type="InParanoid" id="E4X7W3"/>
<dbReference type="SUPFAM" id="SSF56436">
    <property type="entry name" value="C-type lectin-like"/>
    <property type="match status" value="1"/>
</dbReference>
<keyword evidence="2" id="KW-1185">Reference proteome</keyword>
<evidence type="ECO:0008006" key="3">
    <source>
        <dbReference type="Google" id="ProtNLM"/>
    </source>
</evidence>
<dbReference type="Gene3D" id="3.10.100.10">
    <property type="entry name" value="Mannose-Binding Protein A, subunit A"/>
    <property type="match status" value="1"/>
</dbReference>
<sequence>MTTINKTQAINQRFNEANSTVQINATEAYSNLTYTIATTRPPSIIPPQDWFCDDLGYNTCIRLMHTPKKNIYAGQECRRQDAELLRIYDKRYLKFILDERERIAAGDPEKTALLSEMWLYYHDMNEELERENNPDVRLMDGWTKPLKKETLQKLAQLLSLSKRSTRGSVLSERFSSLNYDDRFEEWDDLEGNWAENQPDNQGGDQFCVYLNAEGKYDDFWCGTKELVYFCQKKPPQFSHIYHQVFPDAFKVNVLNKYCTKESCKFFAKGNDTSQSRSGDFSDAESWLNFDPLFAIESRPYYFKLNWGSGAFITWSQLQNPLEIEDDAEITPSDLTFYPADGIKEFGNGFRTCDGLFFSGLRRSSNEHVFLDGSQGGESFYQIGIAPEAFLYGFGFQHVLSFPMHEPRYIINPDVDTWYDECWDRSKIRDNLRNIDTERRDFRLTRTSTVPRQGYRSNTNPVKSVDLFVSDQPFPSHGSLGCNSQFTMKEHSVAVEGGYQCLKPKEYTTPVFTGTPPEVTTEVLADMVADVVSKKASTASAGGGIAGAAVGTLGLQFLPKLWGPAKKKFKEVKDWKRFLDDSIEFSRKHRVMMKSFEPDPSSLHHVTEESIAVERKLVEQERQNRIKFLEEKQKSLEKILAVVENYPNVDQILSGSERLYHVEVPENENVISVKTSSGAYKNIEREIERILDDLEILDSFSDDENDDEADGFFDLSQIKKLIEKSEKIMAMERIYDSVDGRQGGFDKFDAIKDEIDNDAGSFETALAAEKKETDIEKIEEIRLYEIRMEVVENLATDYPEMVFQTISNKSTQTPIPKSKAKEMVASNLIEKIPASKAADAAKQLAEKFDINGKLSSVFSVLKDKLFAFAEKIGADKLIASAELNALLVERQDFTSSFQLNPDTSIQTVEQIELDWTLFREFGTQVVDDLKLHTVL</sequence>
<evidence type="ECO:0000313" key="1">
    <source>
        <dbReference type="EMBL" id="CBY18786.1"/>
    </source>
</evidence>
<dbReference type="InterPro" id="IPR016187">
    <property type="entry name" value="CTDL_fold"/>
</dbReference>
<proteinExistence type="predicted"/>